<dbReference type="SUPFAM" id="SSF53850">
    <property type="entry name" value="Periplasmic binding protein-like II"/>
    <property type="match status" value="1"/>
</dbReference>
<dbReference type="Gene3D" id="3.40.190.150">
    <property type="entry name" value="Bordetella uptake gene, domain 1"/>
    <property type="match status" value="1"/>
</dbReference>
<dbReference type="Gene3D" id="3.40.190.10">
    <property type="entry name" value="Periplasmic binding protein-like II"/>
    <property type="match status" value="1"/>
</dbReference>
<organism evidence="3 4">
    <name type="scientific">Pigmentiphaga kullae</name>
    <dbReference type="NCBI Taxonomy" id="151784"/>
    <lineage>
        <taxon>Bacteria</taxon>
        <taxon>Pseudomonadati</taxon>
        <taxon>Pseudomonadota</taxon>
        <taxon>Betaproteobacteria</taxon>
        <taxon>Burkholderiales</taxon>
        <taxon>Alcaligenaceae</taxon>
        <taxon>Pigmentiphaga</taxon>
    </lineage>
</organism>
<dbReference type="CDD" id="cd07012">
    <property type="entry name" value="PBP2_Bug_TTT"/>
    <property type="match status" value="1"/>
</dbReference>
<dbReference type="InterPro" id="IPR042100">
    <property type="entry name" value="Bug_dom1"/>
</dbReference>
<evidence type="ECO:0000256" key="2">
    <source>
        <dbReference type="SAM" id="SignalP"/>
    </source>
</evidence>
<feature type="signal peptide" evidence="2">
    <location>
        <begin position="1"/>
        <end position="26"/>
    </location>
</feature>
<reference evidence="3 4" key="1">
    <citation type="submission" date="2019-02" db="EMBL/GenBank/DDBJ databases">
        <title>Genomic Encyclopedia of Type Strains, Phase IV (KMG-IV): sequencing the most valuable type-strain genomes for metagenomic binning, comparative biology and taxonomic classification.</title>
        <authorList>
            <person name="Goeker M."/>
        </authorList>
    </citation>
    <scope>NUCLEOTIDE SEQUENCE [LARGE SCALE GENOMIC DNA]</scope>
    <source>
        <strain evidence="3 4">K24</strain>
    </source>
</reference>
<evidence type="ECO:0000256" key="1">
    <source>
        <dbReference type="ARBA" id="ARBA00006987"/>
    </source>
</evidence>
<dbReference type="PANTHER" id="PTHR42928:SF5">
    <property type="entry name" value="BLR1237 PROTEIN"/>
    <property type="match status" value="1"/>
</dbReference>
<proteinExistence type="inferred from homology"/>
<dbReference type="Pfam" id="PF03401">
    <property type="entry name" value="TctC"/>
    <property type="match status" value="1"/>
</dbReference>
<dbReference type="InterPro" id="IPR005064">
    <property type="entry name" value="BUG"/>
</dbReference>
<sequence>MKARVRHAAAKAMLAAVVLMPAAGMAAPDFPNRPITLIVPGPAGSGTDLIGRLVAEKLGDLMHVNLVVENRAGASGMIGVQQLMRAKPDGYTILLGHNSSNVIVPLVTHPKPYDGVEDFAALGRIGTSSNVLVASASSRYQTLDSLKQAAGRHEPVKYGSPGVGLSQHLDGFALLDELGVPGLHVPYKGSGPALTDLVGGRIDIMFVTPPAVKAALQGGKVRALAQSSAERQRMFQEVPTLSELGYPQLVSRSWWGLFAPKGTPDSVVALFHARLNEMLANKDVQQSLVQMYIEVSPSRSPEAFRQWMQQDVGKWKRVVEAAGVSLKQ</sequence>
<comment type="similarity">
    <text evidence="1">Belongs to the UPF0065 (bug) family.</text>
</comment>
<dbReference type="Proteomes" id="UP000292445">
    <property type="component" value="Unassembled WGS sequence"/>
</dbReference>
<name>A0A4Q7NJ70_9BURK</name>
<dbReference type="PIRSF" id="PIRSF017082">
    <property type="entry name" value="YflP"/>
    <property type="match status" value="1"/>
</dbReference>
<gene>
    <name evidence="3" type="ORF">EV675_1005</name>
</gene>
<dbReference type="PANTHER" id="PTHR42928">
    <property type="entry name" value="TRICARBOXYLATE-BINDING PROTEIN"/>
    <property type="match status" value="1"/>
</dbReference>
<dbReference type="EMBL" id="SGXC01000001">
    <property type="protein sequence ID" value="RZS84983.1"/>
    <property type="molecule type" value="Genomic_DNA"/>
</dbReference>
<keyword evidence="3" id="KW-0675">Receptor</keyword>
<protein>
    <submittedName>
        <fullName evidence="3">Tripartite-type tricarboxylate transporter receptor subunit TctC</fullName>
    </submittedName>
</protein>
<accession>A0A4Q7NJ70</accession>
<dbReference type="AlphaFoldDB" id="A0A4Q7NJ70"/>
<dbReference type="OrthoDB" id="9152035at2"/>
<evidence type="ECO:0000313" key="3">
    <source>
        <dbReference type="EMBL" id="RZS84983.1"/>
    </source>
</evidence>
<comment type="caution">
    <text evidence="3">The sequence shown here is derived from an EMBL/GenBank/DDBJ whole genome shotgun (WGS) entry which is preliminary data.</text>
</comment>
<keyword evidence="4" id="KW-1185">Reference proteome</keyword>
<feature type="chain" id="PRO_5020664087" evidence="2">
    <location>
        <begin position="27"/>
        <end position="328"/>
    </location>
</feature>
<evidence type="ECO:0000313" key="4">
    <source>
        <dbReference type="Proteomes" id="UP000292445"/>
    </source>
</evidence>
<keyword evidence="2" id="KW-0732">Signal</keyword>
<dbReference type="RefSeq" id="WP_130356287.1">
    <property type="nucleotide sequence ID" value="NZ_SGXC01000001.1"/>
</dbReference>